<dbReference type="PANTHER" id="PTHR42850:SF4">
    <property type="entry name" value="ZINC-DEPENDENT ENDOPOLYPHOSPHATASE"/>
    <property type="match status" value="1"/>
</dbReference>
<dbReference type="Gene3D" id="3.60.21.10">
    <property type="match status" value="1"/>
</dbReference>
<dbReference type="InterPro" id="IPR050126">
    <property type="entry name" value="Ap4A_hydrolase"/>
</dbReference>
<accession>A0ABY4X6K9</accession>
<dbReference type="InterPro" id="IPR004843">
    <property type="entry name" value="Calcineurin-like_PHP"/>
</dbReference>
<organism evidence="2 3">
    <name type="scientific">Sphingomonas morindae</name>
    <dbReference type="NCBI Taxonomy" id="1541170"/>
    <lineage>
        <taxon>Bacteria</taxon>
        <taxon>Pseudomonadati</taxon>
        <taxon>Pseudomonadota</taxon>
        <taxon>Alphaproteobacteria</taxon>
        <taxon>Sphingomonadales</taxon>
        <taxon>Sphingomonadaceae</taxon>
        <taxon>Sphingomonas</taxon>
    </lineage>
</organism>
<keyword evidence="3" id="KW-1185">Reference proteome</keyword>
<dbReference type="InterPro" id="IPR029052">
    <property type="entry name" value="Metallo-depent_PP-like"/>
</dbReference>
<reference evidence="2" key="1">
    <citation type="journal article" date="2022" name="Toxins">
        <title>Genomic Analysis of Sphingopyxis sp. USTB-05 for Biodegrading Cyanobacterial Hepatotoxins.</title>
        <authorList>
            <person name="Liu C."/>
            <person name="Xu Q."/>
            <person name="Zhao Z."/>
            <person name="Zhang H."/>
            <person name="Liu X."/>
            <person name="Yin C."/>
            <person name="Liu Y."/>
            <person name="Yan H."/>
        </authorList>
    </citation>
    <scope>NUCLEOTIDE SEQUENCE</scope>
    <source>
        <strain evidence="2">NBD5</strain>
    </source>
</reference>
<name>A0ABY4X6K9_9SPHN</name>
<dbReference type="InterPro" id="IPR006186">
    <property type="entry name" value="Ser/Thr-sp_prot-phosphatase"/>
</dbReference>
<gene>
    <name evidence="2" type="ORF">LHA26_14460</name>
</gene>
<proteinExistence type="predicted"/>
<dbReference type="SUPFAM" id="SSF56300">
    <property type="entry name" value="Metallo-dependent phosphatases"/>
    <property type="match status" value="1"/>
</dbReference>
<evidence type="ECO:0000313" key="2">
    <source>
        <dbReference type="EMBL" id="USI72480.1"/>
    </source>
</evidence>
<dbReference type="EMBL" id="CP084930">
    <property type="protein sequence ID" value="USI72480.1"/>
    <property type="molecule type" value="Genomic_DNA"/>
</dbReference>
<protein>
    <submittedName>
        <fullName evidence="2">Metallophosphoesterase</fullName>
    </submittedName>
</protein>
<dbReference type="RefSeq" id="WP_252166289.1">
    <property type="nucleotide sequence ID" value="NZ_CP084930.1"/>
</dbReference>
<dbReference type="Proteomes" id="UP001056937">
    <property type="component" value="Chromosome 1"/>
</dbReference>
<dbReference type="PROSITE" id="PS00125">
    <property type="entry name" value="SER_THR_PHOSPHATASE"/>
    <property type="match status" value="1"/>
</dbReference>
<sequence length="253" mass="27497">MKLMTRARAAPSLAPGRRLYAIGDVHGRLDLLQDLIAAIRQDNAARPPAQAGVVLLGDLIDRGPESRGVLRFAMEPPRDLQLMALKGNHEAVLLDILEGEHGLLPAWMRMGGLAALASWGVDPAYAETAPLDHLAERLRDVVTAREYQYLKKMRSMLVVDRHVFVHAGIRPGVPLKRQKDEDLLWIRKDFLESSRALGLVVVHGHSVTSTVALDGARINVDTGAYASDTLSAVGLEGSERWLLQSGSGAAKQG</sequence>
<dbReference type="Pfam" id="PF00149">
    <property type="entry name" value="Metallophos"/>
    <property type="match status" value="1"/>
</dbReference>
<feature type="domain" description="Serine/threonine specific protein phosphatases" evidence="1">
    <location>
        <begin position="85"/>
        <end position="90"/>
    </location>
</feature>
<evidence type="ECO:0000259" key="1">
    <source>
        <dbReference type="PROSITE" id="PS00125"/>
    </source>
</evidence>
<evidence type="ECO:0000313" key="3">
    <source>
        <dbReference type="Proteomes" id="UP001056937"/>
    </source>
</evidence>
<dbReference type="PANTHER" id="PTHR42850">
    <property type="entry name" value="METALLOPHOSPHOESTERASE"/>
    <property type="match status" value="1"/>
</dbReference>